<organism evidence="1 2">
    <name type="scientific">Oncorhynchus mykiss</name>
    <name type="common">Rainbow trout</name>
    <name type="synonym">Salmo gairdneri</name>
    <dbReference type="NCBI Taxonomy" id="8022"/>
    <lineage>
        <taxon>Eukaryota</taxon>
        <taxon>Metazoa</taxon>
        <taxon>Chordata</taxon>
        <taxon>Craniata</taxon>
        <taxon>Vertebrata</taxon>
        <taxon>Euteleostomi</taxon>
        <taxon>Actinopterygii</taxon>
        <taxon>Neopterygii</taxon>
        <taxon>Teleostei</taxon>
        <taxon>Protacanthopterygii</taxon>
        <taxon>Salmoniformes</taxon>
        <taxon>Salmonidae</taxon>
        <taxon>Salmoninae</taxon>
        <taxon>Oncorhynchus</taxon>
    </lineage>
</organism>
<dbReference type="Proteomes" id="UP000193380">
    <property type="component" value="Unassembled WGS sequence"/>
</dbReference>
<dbReference type="PaxDb" id="8022-A0A060YXF0"/>
<dbReference type="EMBL" id="FR916992">
    <property type="protein sequence ID" value="CDQ94164.1"/>
    <property type="molecule type" value="Genomic_DNA"/>
</dbReference>
<name>A0A060YXF0_ONCMY</name>
<sequence>MIQAVNRGNYGWRAANYSQFFGMSLDEGLRYRLGTQRPSRTIMSMNEMQVRRPVCWVGKGLGLVIHGIHLEWHTIL</sequence>
<protein>
    <submittedName>
        <fullName evidence="1">Uncharacterized protein</fullName>
    </submittedName>
</protein>
<dbReference type="AlphaFoldDB" id="A0A060YXF0"/>
<evidence type="ECO:0000313" key="1">
    <source>
        <dbReference type="EMBL" id="CDQ94164.1"/>
    </source>
</evidence>
<reference evidence="1" key="2">
    <citation type="submission" date="2014-03" db="EMBL/GenBank/DDBJ databases">
        <authorList>
            <person name="Genoscope - CEA"/>
        </authorList>
    </citation>
    <scope>NUCLEOTIDE SEQUENCE</scope>
</reference>
<evidence type="ECO:0000313" key="2">
    <source>
        <dbReference type="Proteomes" id="UP000193380"/>
    </source>
</evidence>
<proteinExistence type="predicted"/>
<reference evidence="1" key="1">
    <citation type="journal article" date="2014" name="Nat. Commun.">
        <title>The rainbow trout genome provides novel insights into evolution after whole-genome duplication in vertebrates.</title>
        <authorList>
            <person name="Berthelot C."/>
            <person name="Brunet F."/>
            <person name="Chalopin D."/>
            <person name="Juanchich A."/>
            <person name="Bernard M."/>
            <person name="Noel B."/>
            <person name="Bento P."/>
            <person name="Da Silva C."/>
            <person name="Labadie K."/>
            <person name="Alberti A."/>
            <person name="Aury J.M."/>
            <person name="Louis A."/>
            <person name="Dehais P."/>
            <person name="Bardou P."/>
            <person name="Montfort J."/>
            <person name="Klopp C."/>
            <person name="Cabau C."/>
            <person name="Gaspin C."/>
            <person name="Thorgaard G.H."/>
            <person name="Boussaha M."/>
            <person name="Quillet E."/>
            <person name="Guyomard R."/>
            <person name="Galiana D."/>
            <person name="Bobe J."/>
            <person name="Volff J.N."/>
            <person name="Genet C."/>
            <person name="Wincker P."/>
            <person name="Jaillon O."/>
            <person name="Roest Crollius H."/>
            <person name="Guiguen Y."/>
        </authorList>
    </citation>
    <scope>NUCLEOTIDE SEQUENCE [LARGE SCALE GENOMIC DNA]</scope>
</reference>
<gene>
    <name evidence="1" type="ORF">GSONMT00039479001</name>
</gene>
<accession>A0A060YXF0</accession>